<keyword evidence="24" id="KW-1185">Reference proteome</keyword>
<feature type="compositionally biased region" description="Polar residues" evidence="18">
    <location>
        <begin position="621"/>
        <end position="643"/>
    </location>
</feature>
<dbReference type="CDD" id="cd00051">
    <property type="entry name" value="EFh"/>
    <property type="match status" value="2"/>
</dbReference>
<dbReference type="FunFam" id="3.90.70.10:FF:000018">
    <property type="entry name" value="Ubiquitin carboxyl-terminal hydrolase 32"/>
    <property type="match status" value="1"/>
</dbReference>
<evidence type="ECO:0000313" key="23">
    <source>
        <dbReference type="EMBL" id="KAK8784766.1"/>
    </source>
</evidence>
<keyword evidence="4" id="KW-0597">Phosphoprotein</keyword>
<dbReference type="InterPro" id="IPR035927">
    <property type="entry name" value="DUSP-like_sf"/>
</dbReference>
<feature type="domain" description="BHLH" evidence="21">
    <location>
        <begin position="794"/>
        <end position="848"/>
    </location>
</feature>
<feature type="compositionally biased region" description="Pro residues" evidence="18">
    <location>
        <begin position="375"/>
        <end position="384"/>
    </location>
</feature>
<dbReference type="PROSITE" id="PS51283">
    <property type="entry name" value="DUSP"/>
    <property type="match status" value="1"/>
</dbReference>
<dbReference type="InterPro" id="IPR011598">
    <property type="entry name" value="bHLH_dom"/>
</dbReference>
<dbReference type="InterPro" id="IPR036638">
    <property type="entry name" value="HLH_DNA-bd_sf"/>
</dbReference>
<dbReference type="PANTHER" id="PTHR21646:SF76">
    <property type="entry name" value="UBIQUITIN CARBOXYL-TERMINAL HYDROLASE 32"/>
    <property type="match status" value="1"/>
</dbReference>
<dbReference type="GO" id="GO:0004843">
    <property type="term" value="F:cysteine-type deubiquitinase activity"/>
    <property type="evidence" value="ECO:0007669"/>
    <property type="project" value="UniProtKB-EC"/>
</dbReference>
<dbReference type="PROSITE" id="PS00018">
    <property type="entry name" value="EF_HAND_1"/>
    <property type="match status" value="2"/>
</dbReference>
<dbReference type="FunFam" id="3.10.20.90:FF:000218">
    <property type="entry name" value="Ubiquitin carboxyl-terminal hydrolase 32"/>
    <property type="match status" value="1"/>
</dbReference>
<dbReference type="GO" id="GO:0016579">
    <property type="term" value="P:protein deubiquitination"/>
    <property type="evidence" value="ECO:0007669"/>
    <property type="project" value="InterPro"/>
</dbReference>
<evidence type="ECO:0000256" key="12">
    <source>
        <dbReference type="ARBA" id="ARBA00023015"/>
    </source>
</evidence>
<dbReference type="SMART" id="SM00695">
    <property type="entry name" value="DUSP"/>
    <property type="match status" value="1"/>
</dbReference>
<dbReference type="EC" id="3.4.19.12" evidence="3"/>
<evidence type="ECO:0000259" key="21">
    <source>
        <dbReference type="PROSITE" id="PS50888"/>
    </source>
</evidence>
<keyword evidence="10" id="KW-0788">Thiol protease</keyword>
<name>A0AAQ4FCQ8_AMBAM</name>
<feature type="compositionally biased region" description="Low complexity" evidence="18">
    <location>
        <begin position="2077"/>
        <end position="2095"/>
    </location>
</feature>
<feature type="compositionally biased region" description="Low complexity" evidence="18">
    <location>
        <begin position="411"/>
        <end position="425"/>
    </location>
</feature>
<evidence type="ECO:0000259" key="19">
    <source>
        <dbReference type="PROSITE" id="PS50222"/>
    </source>
</evidence>
<feature type="domain" description="EF-hand" evidence="19">
    <location>
        <begin position="1196"/>
        <end position="1223"/>
    </location>
</feature>
<keyword evidence="14" id="KW-0804">Transcription</keyword>
<feature type="domain" description="DUSP" evidence="22">
    <location>
        <begin position="1334"/>
        <end position="1554"/>
    </location>
</feature>
<dbReference type="Gene3D" id="3.10.20.90">
    <property type="entry name" value="Phosphatidylinositol 3-kinase Catalytic Subunit, Chain A, domain 1"/>
    <property type="match status" value="1"/>
</dbReference>
<dbReference type="FunFam" id="1.10.238.10:FF:000081">
    <property type="entry name" value="Ubiquitin carboxyl-terminal hydrolase 32"/>
    <property type="match status" value="1"/>
</dbReference>
<dbReference type="GO" id="GO:0046983">
    <property type="term" value="F:protein dimerization activity"/>
    <property type="evidence" value="ECO:0007669"/>
    <property type="project" value="InterPro"/>
</dbReference>
<dbReference type="Gene3D" id="3.90.70.10">
    <property type="entry name" value="Cysteine proteinases"/>
    <property type="match status" value="2"/>
</dbReference>
<evidence type="ECO:0000256" key="14">
    <source>
        <dbReference type="ARBA" id="ARBA00023163"/>
    </source>
</evidence>
<keyword evidence="13" id="KW-0238">DNA-binding</keyword>
<dbReference type="PRINTS" id="PR00450">
    <property type="entry name" value="RECOVERIN"/>
</dbReference>
<dbReference type="Pfam" id="PF00010">
    <property type="entry name" value="HLH"/>
    <property type="match status" value="1"/>
</dbReference>
<keyword evidence="5" id="KW-0645">Protease</keyword>
<dbReference type="SUPFAM" id="SSF47459">
    <property type="entry name" value="HLH, helix-loop-helix DNA-binding domain"/>
    <property type="match status" value="1"/>
</dbReference>
<evidence type="ECO:0000256" key="10">
    <source>
        <dbReference type="ARBA" id="ARBA00022807"/>
    </source>
</evidence>
<evidence type="ECO:0000256" key="6">
    <source>
        <dbReference type="ARBA" id="ARBA00022723"/>
    </source>
</evidence>
<feature type="compositionally biased region" description="Low complexity" evidence="18">
    <location>
        <begin position="360"/>
        <end position="374"/>
    </location>
</feature>
<dbReference type="InterPro" id="IPR057368">
    <property type="entry name" value="USP32_N"/>
</dbReference>
<evidence type="ECO:0000256" key="13">
    <source>
        <dbReference type="ARBA" id="ARBA00023125"/>
    </source>
</evidence>
<dbReference type="CDD" id="cd11405">
    <property type="entry name" value="bHLHzip_MLXIP_like"/>
    <property type="match status" value="1"/>
</dbReference>
<dbReference type="PROSITE" id="PS50235">
    <property type="entry name" value="USP_3"/>
    <property type="match status" value="1"/>
</dbReference>
<dbReference type="InterPro" id="IPR011992">
    <property type="entry name" value="EF-hand-dom_pair"/>
</dbReference>
<feature type="region of interest" description="Disordered" evidence="18">
    <location>
        <begin position="2447"/>
        <end position="2467"/>
    </location>
</feature>
<comment type="subcellular location">
    <subcellularLocation>
        <location evidence="2">Nucleus</location>
    </subcellularLocation>
</comment>
<dbReference type="Gene3D" id="4.10.280.10">
    <property type="entry name" value="Helix-loop-helix DNA-binding domain"/>
    <property type="match status" value="1"/>
</dbReference>
<keyword evidence="12" id="KW-0805">Transcription regulation</keyword>
<dbReference type="PANTHER" id="PTHR21646">
    <property type="entry name" value="UBIQUITIN CARBOXYL-TERMINAL HYDROLASE"/>
    <property type="match status" value="1"/>
</dbReference>
<dbReference type="CDD" id="cd21739">
    <property type="entry name" value="NES2-NLS_ChREBP-like"/>
    <property type="match status" value="1"/>
</dbReference>
<dbReference type="SUPFAM" id="SSF47473">
    <property type="entry name" value="EF-hand"/>
    <property type="match status" value="2"/>
</dbReference>
<evidence type="ECO:0000259" key="20">
    <source>
        <dbReference type="PROSITE" id="PS50235"/>
    </source>
</evidence>
<dbReference type="SMART" id="SM00353">
    <property type="entry name" value="HLH"/>
    <property type="match status" value="1"/>
</dbReference>
<dbReference type="InterPro" id="IPR001394">
    <property type="entry name" value="Peptidase_C19_UCH"/>
</dbReference>
<evidence type="ECO:0000256" key="4">
    <source>
        <dbReference type="ARBA" id="ARBA00022553"/>
    </source>
</evidence>
<organism evidence="23 24">
    <name type="scientific">Amblyomma americanum</name>
    <name type="common">Lone star tick</name>
    <dbReference type="NCBI Taxonomy" id="6943"/>
    <lineage>
        <taxon>Eukaryota</taxon>
        <taxon>Metazoa</taxon>
        <taxon>Ecdysozoa</taxon>
        <taxon>Arthropoda</taxon>
        <taxon>Chelicerata</taxon>
        <taxon>Arachnida</taxon>
        <taxon>Acari</taxon>
        <taxon>Parasitiformes</taxon>
        <taxon>Ixodida</taxon>
        <taxon>Ixodoidea</taxon>
        <taxon>Ixodidae</taxon>
        <taxon>Amblyomminae</taxon>
        <taxon>Amblyomma</taxon>
    </lineage>
</organism>
<evidence type="ECO:0000256" key="11">
    <source>
        <dbReference type="ARBA" id="ARBA00022837"/>
    </source>
</evidence>
<keyword evidence="15" id="KW-0539">Nucleus</keyword>
<evidence type="ECO:0000256" key="1">
    <source>
        <dbReference type="ARBA" id="ARBA00000707"/>
    </source>
</evidence>
<keyword evidence="17" id="KW-0175">Coiled coil</keyword>
<comment type="caution">
    <text evidence="23">The sequence shown here is derived from an EMBL/GenBank/DDBJ whole genome shotgun (WGS) entry which is preliminary data.</text>
</comment>
<dbReference type="InterPro" id="IPR006615">
    <property type="entry name" value="Pept_C19_DUSP"/>
</dbReference>
<evidence type="ECO:0000256" key="3">
    <source>
        <dbReference type="ARBA" id="ARBA00012759"/>
    </source>
</evidence>
<evidence type="ECO:0000256" key="16">
    <source>
        <dbReference type="ARBA" id="ARBA00071642"/>
    </source>
</evidence>
<feature type="coiled-coil region" evidence="17">
    <location>
        <begin position="838"/>
        <end position="879"/>
    </location>
</feature>
<sequence length="2570" mass="285620">MPLDEDELARLSRKTPTEIIHSGHFMVSDIDDADNTDEVARASESDCATEVPTSLATPLDEVNDELSFDTDDGMEVDKQIRPPCHIAIDASLTKLFECMTLAYSGKLTSPKWKTFKGLKLRLKDKIRLNNIIWRAWHMQFVARRSPYVCQFASPLEGDTHNKPEAIVMEGKYWKRNFNNITAEYKKWRMFFCKKNSRFRTADDSSTNPVDLDLRWLSHGAAMDEDFFMDLSESLFSSLNQPFDFPNPREIASRAGIADFIQPGLVQLQPALEDFMDTLEPLSDYLNSKLPTLPEETSLSNEAAAAAAAVQSFVMQQQQQQQQQQQRQQQQQQQQQQRQQQQQPAAVYGNARQQPIAPSHQLQQPQSPRVQQQPVQQPPMQPMPGQPFSVLSSQQSATAVNSIEGLFASATQQQQQQRRQQRQQQQPSPPAPVLGEYEFLRQAAPVQPVVLAVEQPPPPQVQAVPTAFAAQQTAQLPLATAPRPTLATVSFGAEVSQYMPKQSSRPPPPKLRPRAPVNQFQPTPTELQAFQQASASAVSHASLNGLQQQGTALVIEPHIGDKLMQGGATAKRPLYPASRETMDTVEGQYSGSLMGQVTASFIPTDNGALVTGKSINFAMPRTGTQPKSRTRSRSMSTPQSNTKMASVAPAPVAKQATSLNQLPQVNSPPQVLTPKLSVSVSSLPGSMPSNSVSPPLQQQSAVLTQLLTSGNGFSWEAQAPGESPSVSSTAGASTSATVTIINSVASSLPATAAQPQTFVISPVTLSASAITQVPASPAKPFRPKSDEERVQYKEHRRVCHINAEQKRRFNIKNGFESLRHLLPSLSQNPDSKVSKAQMLQQAGEYIRTLKNERQQQQEEADRLKKQIETYNQAISLYQNQLPATGVPLPCQRTNHLKESFEEYVRARTLQNWKFWIVSFESCDQPAWLAFWSAVVVALHSFCSNDCKKPRYGVTVKRRCAMGARDSKPCSITNEDASKRVSESELKRLRDAFKRASNLSGIITRQAFIKEVLGEFVPLKLAEHIFQACGGTSKGITFKDLLCGLVLLTRGTREERIRFIFNLYANEGGTHIHKNDMIKLVLACDGGFIPEAVADCFLESEKVTFEEFQEWLELHPDATSLTRWLLNEPSSVTLSNDLETPTFYQTLAGVTHLEETDIIELEKRYWQLKTQSRTGRFDLEMLGPLISPPVPPVLCQGIFNAFDENRDNHIDFKEMACGVSACCRGPLTERQKFCFKVFDQDMDGMLSREEVANMLTLLMVLQQEERNDELFQMQATPARPDVVPLIDEVFDKHDPGKTGAITLDEYLVWTVGNNLTISLLNLMFQVCHVVFGLRPSSREEEGDIVRSWLRREERRGLKPGQMLYLISMDWWKSWNDYVDCKLQAAGSSTVSCGVSGVKVTSRLQRKVESSVARSATDDGSVVLASVTSLSTDSHHLLDPVTPFDPATNCPSVPGSPKCPRLSSALQCPESSCPSSLNPSPSVSRKVVPAFVQRPPSIDNSGLVAPNTVKAAVLTGEGGRLVRPLSRGRDFEAVPEAIWRALFQWYGGSPALPRQCIRSGKHGIAPELELYPLCLRLWRHQPAQCGPRQQNSSSWTSVVGSVASAYVGGVAPGQPSPSPKRYLAYQASFSRTSTLRQVFDFLCTRLRLRPEDTRLWQLQDENNLTPLEEEGFTLEQLGVEDGEQILIEVRNKDQTWPEEMSCIINSKIDQKNQGPTEKGATGLNNLGNTCFMNAALQCVSNTRPLTQYFINEKHLYELNRMNPLGMKGHIAKRYGDLVHDLWSGTSKTVAPLKLRWTIGKYAPRFNGFQQHDSQELLAFLLDGLHEDLNRVQDKPYVELKDSAGRPDDEVAREAWENHVLRNRSVVVDLFHGQLQSTVTCKVCGNTSVRFDPFNFLSLPLPMESCVHIEVVVVRLDGSVPIRYGLQLNPDERYLAVKQQLAPLCGLAPQQLLLAEVWGAVVRALLPDERRVQATAGGVGLYAYQVAPPLESDEGGASTGAPHVREPQTLTQIQRMVVTCVNGPHSSKPLVNGSVPSGDGLGLCGSPMELGSVAGAGEAPSSCQGQMAGNEGLPERPDTPGSTSSGSAANSGSWNGVGSYPELPSGMSSSLTSNCSAADLSELPRRNFVVAYHRKMMRQDVYFLSSQKTRPTLFGLPLVLPCHEGTSRQDLYRLVWTQVARLVSPLPPSEATVPNHAQDCDDSLGYEYPFTLKAVHKDGLMCAWCPWYKFCRGCPIDCDDADFNFSSLYLSIDWDPTALHLRYQASQERVFNDHPSVERTRQQKVEPISVHDCLAAFTKEEQLGDREKYYCSHCKQHQLATKKLQIYRLPPILIIHLKRFQLLNGKWVKSQKIVRFPFKDFDPTDYLSPVPRKAALSFRRSQQAHPTASPLVKRSNPEPPSRSSVASPIRGRPDVAELRSGFSSNAQQPQQQLTMVASTGPWPRNGVPLCNGSVDAGGGGEPQDHHKHRLHPGYSPLDLKYQMYALACHTGILGGGHYVSYACNPNNKWYCYNDSSCKEVQLDQIDSDSAYMLFYEREGINYEAYMPNTEGKVPDARDIDDEFENDFRKMCVLQ</sequence>
<evidence type="ECO:0000256" key="5">
    <source>
        <dbReference type="ARBA" id="ARBA00022670"/>
    </source>
</evidence>
<dbReference type="Pfam" id="PF25265">
    <property type="entry name" value="USP32_N"/>
    <property type="match status" value="1"/>
</dbReference>
<proteinExistence type="predicted"/>
<feature type="region of interest" description="Disordered" evidence="18">
    <location>
        <begin position="2373"/>
        <end position="2406"/>
    </location>
</feature>
<keyword evidence="8" id="KW-0833">Ubl conjugation pathway</keyword>
<keyword evidence="11" id="KW-0106">Calcium</keyword>
<dbReference type="GO" id="GO:0005794">
    <property type="term" value="C:Golgi apparatus"/>
    <property type="evidence" value="ECO:0007669"/>
    <property type="project" value="TreeGrafter"/>
</dbReference>
<protein>
    <recommendedName>
        <fullName evidence="16">Ubiquitin carboxyl-terminal hydrolase 32</fullName>
        <ecNumber evidence="3">3.4.19.12</ecNumber>
    </recommendedName>
</protein>
<dbReference type="SMART" id="SM00054">
    <property type="entry name" value="EFh"/>
    <property type="match status" value="3"/>
</dbReference>
<dbReference type="GO" id="GO:0005509">
    <property type="term" value="F:calcium ion binding"/>
    <property type="evidence" value="ECO:0007669"/>
    <property type="project" value="InterPro"/>
</dbReference>
<dbReference type="EMBL" id="JARKHS020004276">
    <property type="protein sequence ID" value="KAK8784766.1"/>
    <property type="molecule type" value="Genomic_DNA"/>
</dbReference>
<feature type="domain" description="EF-hand" evidence="19">
    <location>
        <begin position="1224"/>
        <end position="1259"/>
    </location>
</feature>
<evidence type="ECO:0000256" key="2">
    <source>
        <dbReference type="ARBA" id="ARBA00004123"/>
    </source>
</evidence>
<evidence type="ECO:0000259" key="22">
    <source>
        <dbReference type="PROSITE" id="PS51283"/>
    </source>
</evidence>
<dbReference type="InterPro" id="IPR002048">
    <property type="entry name" value="EF_hand_dom"/>
</dbReference>
<evidence type="ECO:0000256" key="17">
    <source>
        <dbReference type="SAM" id="Coils"/>
    </source>
</evidence>
<dbReference type="InterPro" id="IPR038765">
    <property type="entry name" value="Papain-like_cys_pep_sf"/>
</dbReference>
<dbReference type="InterPro" id="IPR018200">
    <property type="entry name" value="USP_CS"/>
</dbReference>
<accession>A0AAQ4FCQ8</accession>
<keyword evidence="6" id="KW-0479">Metal-binding</keyword>
<evidence type="ECO:0000256" key="9">
    <source>
        <dbReference type="ARBA" id="ARBA00022801"/>
    </source>
</evidence>
<keyword evidence="9" id="KW-0378">Hydrolase</keyword>
<dbReference type="Pfam" id="PF00443">
    <property type="entry name" value="UCH"/>
    <property type="match status" value="1"/>
</dbReference>
<gene>
    <name evidence="23" type="ORF">V5799_008867</name>
</gene>
<dbReference type="SUPFAM" id="SSF143791">
    <property type="entry name" value="DUSP-like"/>
    <property type="match status" value="1"/>
</dbReference>
<keyword evidence="7" id="KW-0677">Repeat</keyword>
<evidence type="ECO:0000256" key="15">
    <source>
        <dbReference type="ARBA" id="ARBA00023242"/>
    </source>
</evidence>
<dbReference type="Gene3D" id="3.30.2230.10">
    <property type="entry name" value="DUSP-like"/>
    <property type="match status" value="1"/>
</dbReference>
<feature type="region of interest" description="Disordered" evidence="18">
    <location>
        <begin position="617"/>
        <end position="650"/>
    </location>
</feature>
<feature type="region of interest" description="Disordered" evidence="18">
    <location>
        <begin position="334"/>
        <end position="394"/>
    </location>
</feature>
<dbReference type="Gene3D" id="1.10.238.10">
    <property type="entry name" value="EF-hand"/>
    <property type="match status" value="2"/>
</dbReference>
<evidence type="ECO:0000256" key="8">
    <source>
        <dbReference type="ARBA" id="ARBA00022786"/>
    </source>
</evidence>
<dbReference type="Pfam" id="PF06337">
    <property type="entry name" value="DUSP"/>
    <property type="match status" value="1"/>
</dbReference>
<dbReference type="InterPro" id="IPR018247">
    <property type="entry name" value="EF_Hand_1_Ca_BS"/>
</dbReference>
<dbReference type="InterPro" id="IPR050185">
    <property type="entry name" value="Ub_carboxyl-term_hydrolase"/>
</dbReference>
<feature type="domain" description="USP" evidence="20">
    <location>
        <begin position="1718"/>
        <end position="2534"/>
    </location>
</feature>
<dbReference type="PROSITE" id="PS00972">
    <property type="entry name" value="USP_1"/>
    <property type="match status" value="1"/>
</dbReference>
<feature type="region of interest" description="Disordered" evidence="18">
    <location>
        <begin position="409"/>
        <end position="432"/>
    </location>
</feature>
<dbReference type="SUPFAM" id="SSF54001">
    <property type="entry name" value="Cysteine proteinases"/>
    <property type="match status" value="1"/>
</dbReference>
<reference evidence="23 24" key="1">
    <citation type="journal article" date="2023" name="Arcadia Sci">
        <title>De novo assembly of a long-read Amblyomma americanum tick genome.</title>
        <authorList>
            <person name="Chou S."/>
            <person name="Poskanzer K.E."/>
            <person name="Rollins M."/>
            <person name="Thuy-Boun P.S."/>
        </authorList>
    </citation>
    <scope>NUCLEOTIDE SEQUENCE [LARGE SCALE GENOMIC DNA]</scope>
    <source>
        <strain evidence="23">F_SG_1</strain>
        <tissue evidence="23">Salivary glands</tissue>
    </source>
</reference>
<evidence type="ECO:0000256" key="7">
    <source>
        <dbReference type="ARBA" id="ARBA00022737"/>
    </source>
</evidence>
<dbReference type="Proteomes" id="UP001321473">
    <property type="component" value="Unassembled WGS sequence"/>
</dbReference>
<dbReference type="GO" id="GO:0003677">
    <property type="term" value="F:DNA binding"/>
    <property type="evidence" value="ECO:0007669"/>
    <property type="project" value="UniProtKB-KW"/>
</dbReference>
<feature type="region of interest" description="Disordered" evidence="18">
    <location>
        <begin position="2051"/>
        <end position="2097"/>
    </location>
</feature>
<comment type="catalytic activity">
    <reaction evidence="1">
        <text>Thiol-dependent hydrolysis of ester, thioester, amide, peptide and isopeptide bonds formed by the C-terminal Gly of ubiquitin (a 76-residue protein attached to proteins as an intracellular targeting signal).</text>
        <dbReference type="EC" id="3.4.19.12"/>
    </reaction>
</comment>
<dbReference type="InterPro" id="IPR028889">
    <property type="entry name" value="USP"/>
</dbReference>
<dbReference type="FunFam" id="4.10.280.10:FF:000028">
    <property type="entry name" value="MLX interacting protein like"/>
    <property type="match status" value="1"/>
</dbReference>
<dbReference type="PROSITE" id="PS50888">
    <property type="entry name" value="BHLH"/>
    <property type="match status" value="1"/>
</dbReference>
<dbReference type="PROSITE" id="PS50222">
    <property type="entry name" value="EF_HAND_2"/>
    <property type="match status" value="2"/>
</dbReference>
<evidence type="ECO:0000313" key="24">
    <source>
        <dbReference type="Proteomes" id="UP001321473"/>
    </source>
</evidence>
<dbReference type="GO" id="GO:0005634">
    <property type="term" value="C:nucleus"/>
    <property type="evidence" value="ECO:0007669"/>
    <property type="project" value="UniProtKB-SubCell"/>
</dbReference>
<dbReference type="GO" id="GO:0006508">
    <property type="term" value="P:proteolysis"/>
    <property type="evidence" value="ECO:0007669"/>
    <property type="project" value="UniProtKB-KW"/>
</dbReference>
<evidence type="ECO:0000256" key="18">
    <source>
        <dbReference type="SAM" id="MobiDB-lite"/>
    </source>
</evidence>